<reference evidence="1 2" key="1">
    <citation type="journal article" date="2021" name="Commun. Biol.">
        <title>The genome of Shorea leprosula (Dipterocarpaceae) highlights the ecological relevance of drought in aseasonal tropical rainforests.</title>
        <authorList>
            <person name="Ng K.K.S."/>
            <person name="Kobayashi M.J."/>
            <person name="Fawcett J.A."/>
            <person name="Hatakeyama M."/>
            <person name="Paape T."/>
            <person name="Ng C.H."/>
            <person name="Ang C.C."/>
            <person name="Tnah L.H."/>
            <person name="Lee C.T."/>
            <person name="Nishiyama T."/>
            <person name="Sese J."/>
            <person name="O'Brien M.J."/>
            <person name="Copetti D."/>
            <person name="Mohd Noor M.I."/>
            <person name="Ong R.C."/>
            <person name="Putra M."/>
            <person name="Sireger I.Z."/>
            <person name="Indrioko S."/>
            <person name="Kosugi Y."/>
            <person name="Izuno A."/>
            <person name="Isagi Y."/>
            <person name="Lee S.L."/>
            <person name="Shimizu K.K."/>
        </authorList>
    </citation>
    <scope>NUCLEOTIDE SEQUENCE [LARGE SCALE GENOMIC DNA]</scope>
    <source>
        <strain evidence="1">214</strain>
    </source>
</reference>
<accession>A0AAV5JYD3</accession>
<proteinExistence type="predicted"/>
<sequence length="54" mass="5760">MTIEILLYANKCANSSNGPSAPSLKVELCLVLVDGWFASNCGINRAKGQVIHVI</sequence>
<gene>
    <name evidence="1" type="ORF">SLEP1_g26078</name>
</gene>
<dbReference type="EMBL" id="BPVZ01000043">
    <property type="protein sequence ID" value="GKV15280.1"/>
    <property type="molecule type" value="Genomic_DNA"/>
</dbReference>
<dbReference type="Proteomes" id="UP001054252">
    <property type="component" value="Unassembled WGS sequence"/>
</dbReference>
<dbReference type="AlphaFoldDB" id="A0AAV5JYD3"/>
<evidence type="ECO:0000313" key="2">
    <source>
        <dbReference type="Proteomes" id="UP001054252"/>
    </source>
</evidence>
<evidence type="ECO:0000313" key="1">
    <source>
        <dbReference type="EMBL" id="GKV15280.1"/>
    </source>
</evidence>
<organism evidence="1 2">
    <name type="scientific">Rubroshorea leprosula</name>
    <dbReference type="NCBI Taxonomy" id="152421"/>
    <lineage>
        <taxon>Eukaryota</taxon>
        <taxon>Viridiplantae</taxon>
        <taxon>Streptophyta</taxon>
        <taxon>Embryophyta</taxon>
        <taxon>Tracheophyta</taxon>
        <taxon>Spermatophyta</taxon>
        <taxon>Magnoliopsida</taxon>
        <taxon>eudicotyledons</taxon>
        <taxon>Gunneridae</taxon>
        <taxon>Pentapetalae</taxon>
        <taxon>rosids</taxon>
        <taxon>malvids</taxon>
        <taxon>Malvales</taxon>
        <taxon>Dipterocarpaceae</taxon>
        <taxon>Rubroshorea</taxon>
    </lineage>
</organism>
<keyword evidence="2" id="KW-1185">Reference proteome</keyword>
<name>A0AAV5JYD3_9ROSI</name>
<comment type="caution">
    <text evidence="1">The sequence shown here is derived from an EMBL/GenBank/DDBJ whole genome shotgun (WGS) entry which is preliminary data.</text>
</comment>
<protein>
    <submittedName>
        <fullName evidence="1">Uncharacterized protein</fullName>
    </submittedName>
</protein>